<gene>
    <name evidence="1" type="ORF">LTS18_005732</name>
</gene>
<accession>A0ACC3DAY7</accession>
<reference evidence="1" key="1">
    <citation type="submission" date="2024-09" db="EMBL/GenBank/DDBJ databases">
        <title>Black Yeasts Isolated from many extreme environments.</title>
        <authorList>
            <person name="Coleine C."/>
            <person name="Stajich J.E."/>
            <person name="Selbmann L."/>
        </authorList>
    </citation>
    <scope>NUCLEOTIDE SEQUENCE</scope>
    <source>
        <strain evidence="1">CCFEE 5737</strain>
    </source>
</reference>
<proteinExistence type="predicted"/>
<dbReference type="Proteomes" id="UP001186974">
    <property type="component" value="Unassembled WGS sequence"/>
</dbReference>
<sequence>MLFNLLWTNPRGHVGRLNDLVFLKGVTPGSESDKRYIYFTREDIDIKDSAGRSFGIANGRT</sequence>
<comment type="caution">
    <text evidence="1">The sequence shown here is derived from an EMBL/GenBank/DDBJ whole genome shotgun (WGS) entry which is preliminary data.</text>
</comment>
<name>A0ACC3DAY7_9PEZI</name>
<protein>
    <submittedName>
        <fullName evidence="1">Uncharacterized protein</fullName>
    </submittedName>
</protein>
<keyword evidence="2" id="KW-1185">Reference proteome</keyword>
<dbReference type="EMBL" id="JAWDJW010006471">
    <property type="protein sequence ID" value="KAK3064599.1"/>
    <property type="molecule type" value="Genomic_DNA"/>
</dbReference>
<evidence type="ECO:0000313" key="2">
    <source>
        <dbReference type="Proteomes" id="UP001186974"/>
    </source>
</evidence>
<feature type="non-terminal residue" evidence="1">
    <location>
        <position position="61"/>
    </location>
</feature>
<organism evidence="1 2">
    <name type="scientific">Coniosporium uncinatum</name>
    <dbReference type="NCBI Taxonomy" id="93489"/>
    <lineage>
        <taxon>Eukaryota</taxon>
        <taxon>Fungi</taxon>
        <taxon>Dikarya</taxon>
        <taxon>Ascomycota</taxon>
        <taxon>Pezizomycotina</taxon>
        <taxon>Dothideomycetes</taxon>
        <taxon>Dothideomycetes incertae sedis</taxon>
        <taxon>Coniosporium</taxon>
    </lineage>
</organism>
<evidence type="ECO:0000313" key="1">
    <source>
        <dbReference type="EMBL" id="KAK3064599.1"/>
    </source>
</evidence>